<proteinExistence type="inferred from homology"/>
<keyword evidence="9" id="KW-0998">Cell outer membrane</keyword>
<evidence type="ECO:0000313" key="11">
    <source>
        <dbReference type="EMBL" id="EPX60919.1"/>
    </source>
</evidence>
<dbReference type="GO" id="GO:0046930">
    <property type="term" value="C:pore complex"/>
    <property type="evidence" value="ECO:0007669"/>
    <property type="project" value="UniProtKB-KW"/>
</dbReference>
<dbReference type="InterPro" id="IPR036998">
    <property type="entry name" value="Porin_LamB_sf"/>
</dbReference>
<evidence type="ECO:0000256" key="4">
    <source>
        <dbReference type="ARBA" id="ARBA00022452"/>
    </source>
</evidence>
<dbReference type="GO" id="GO:0015774">
    <property type="term" value="P:polysaccharide transport"/>
    <property type="evidence" value="ECO:0007669"/>
    <property type="project" value="TreeGrafter"/>
</dbReference>
<comment type="similarity">
    <text evidence="2">Belongs to the porin LamB (TC 1.B.3) family.</text>
</comment>
<comment type="subcellular location">
    <subcellularLocation>
        <location evidence="1">Cell outer membrane</location>
        <topology evidence="1">Multi-pass membrane protein</topology>
    </subcellularLocation>
</comment>
<reference evidence="11" key="1">
    <citation type="submission" date="2013-05" db="EMBL/GenBank/DDBJ databases">
        <title>Genome assembly of Cystobacter fuscus DSM 2262.</title>
        <authorList>
            <person name="Sharma G."/>
            <person name="Khatri I."/>
            <person name="Kaur C."/>
            <person name="Mayilraj S."/>
            <person name="Subramanian S."/>
        </authorList>
    </citation>
    <scope>NUCLEOTIDE SEQUENCE [LARGE SCALE GENOMIC DNA]</scope>
    <source>
        <strain evidence="11">DSM 2262</strain>
    </source>
</reference>
<protein>
    <submittedName>
        <fullName evidence="11">Maltoporin (Maltose/maltodextrin high-affinity receptor, phage lambda receptor protein)</fullName>
    </submittedName>
</protein>
<dbReference type="GO" id="GO:0015288">
    <property type="term" value="F:porin activity"/>
    <property type="evidence" value="ECO:0007669"/>
    <property type="project" value="UniProtKB-KW"/>
</dbReference>
<sequence length="414" mass="44432">MNNNPMTNKALLAALSATCVAVTAHADPLPFTFSGYMRAGTGINVRGGTQVCMGLPGADTKWRLGNECDYVIEPTFNARLISHEGSDWHVHFMPGIYRAWGGKEFQTYSSPGGAVFPDSGTDELVARFGQVYAYGTNIAALGNGKVWVGRRFYNRLQTGINDQFLENNDGDGAGIEDIDVRVGKLSVAAMLNPRGGVSNNRIAVPVRLTNIPVIPNGGLALYVTPSMQLKRDIQTDTPNPQEANGLAVGLYQTLNGVLLGGNTLVALKMDWLGTTRNSRVLLQQSANLGITVIEGVAEYRINKSAGNAGNKWFGVGMRADTRVIGPFRVLAEVGHDMVKPDNGGHTRNMTKFTLATAVSAGQEAGSRPTIRLFATHAIWDEAARLALDPTSRLGQVFGDQRAGTSVGLQAEAWW</sequence>
<comment type="caution">
    <text evidence="11">The sequence shown here is derived from an EMBL/GenBank/DDBJ whole genome shotgun (WGS) entry which is preliminary data.</text>
</comment>
<dbReference type="PANTHER" id="PTHR38762:SF1">
    <property type="entry name" value="CRYPTIC OUTER MEMBRANE PORIN BGLH-RELATED"/>
    <property type="match status" value="1"/>
</dbReference>
<evidence type="ECO:0000256" key="2">
    <source>
        <dbReference type="ARBA" id="ARBA00007055"/>
    </source>
</evidence>
<keyword evidence="4" id="KW-1134">Transmembrane beta strand</keyword>
<keyword evidence="10" id="KW-0732">Signal</keyword>
<evidence type="ECO:0000256" key="8">
    <source>
        <dbReference type="ARBA" id="ARBA00023136"/>
    </source>
</evidence>
<keyword evidence="5" id="KW-0812">Transmembrane</keyword>
<keyword evidence="7" id="KW-0626">Porin</keyword>
<dbReference type="Proteomes" id="UP000011682">
    <property type="component" value="Unassembled WGS sequence"/>
</dbReference>
<dbReference type="Pfam" id="PF02264">
    <property type="entry name" value="LamB"/>
    <property type="match status" value="1"/>
</dbReference>
<evidence type="ECO:0000256" key="9">
    <source>
        <dbReference type="ARBA" id="ARBA00023237"/>
    </source>
</evidence>
<keyword evidence="3" id="KW-0813">Transport</keyword>
<dbReference type="InterPro" id="IPR050286">
    <property type="entry name" value="G_neg_Bact_CarbUptk_Porin"/>
</dbReference>
<dbReference type="SUPFAM" id="SSF56935">
    <property type="entry name" value="Porins"/>
    <property type="match status" value="1"/>
</dbReference>
<evidence type="ECO:0000256" key="7">
    <source>
        <dbReference type="ARBA" id="ARBA00023114"/>
    </source>
</evidence>
<keyword evidence="11" id="KW-0675">Receptor</keyword>
<gene>
    <name evidence="11" type="ORF">D187_001571</name>
</gene>
<keyword evidence="6" id="KW-0406">Ion transport</keyword>
<dbReference type="Gene3D" id="2.40.170.10">
    <property type="entry name" value="Porin, LamB type"/>
    <property type="match status" value="1"/>
</dbReference>
<evidence type="ECO:0000256" key="10">
    <source>
        <dbReference type="SAM" id="SignalP"/>
    </source>
</evidence>
<dbReference type="eggNOG" id="COG4580">
    <property type="taxonomic scope" value="Bacteria"/>
</dbReference>
<evidence type="ECO:0000313" key="12">
    <source>
        <dbReference type="Proteomes" id="UP000011682"/>
    </source>
</evidence>
<keyword evidence="12" id="KW-1185">Reference proteome</keyword>
<evidence type="ECO:0000256" key="6">
    <source>
        <dbReference type="ARBA" id="ARBA00023065"/>
    </source>
</evidence>
<feature type="signal peptide" evidence="10">
    <location>
        <begin position="1"/>
        <end position="26"/>
    </location>
</feature>
<name>S9QHZ7_CYSF2</name>
<dbReference type="GO" id="GO:0009279">
    <property type="term" value="C:cell outer membrane"/>
    <property type="evidence" value="ECO:0007669"/>
    <property type="project" value="UniProtKB-SubCell"/>
</dbReference>
<evidence type="ECO:0000256" key="1">
    <source>
        <dbReference type="ARBA" id="ARBA00004571"/>
    </source>
</evidence>
<dbReference type="AlphaFoldDB" id="S9QHZ7"/>
<keyword evidence="8" id="KW-0472">Membrane</keyword>
<dbReference type="InterPro" id="IPR003192">
    <property type="entry name" value="Porin_LamB"/>
</dbReference>
<evidence type="ECO:0000256" key="5">
    <source>
        <dbReference type="ARBA" id="ARBA00022692"/>
    </source>
</evidence>
<organism evidence="11 12">
    <name type="scientific">Cystobacter fuscus (strain ATCC 25194 / DSM 2262 / NBRC 100088 / M29)</name>
    <dbReference type="NCBI Taxonomy" id="1242864"/>
    <lineage>
        <taxon>Bacteria</taxon>
        <taxon>Pseudomonadati</taxon>
        <taxon>Myxococcota</taxon>
        <taxon>Myxococcia</taxon>
        <taxon>Myxococcales</taxon>
        <taxon>Cystobacterineae</taxon>
        <taxon>Archangiaceae</taxon>
        <taxon>Cystobacter</taxon>
    </lineage>
</organism>
<accession>S9QHZ7</accession>
<evidence type="ECO:0000256" key="3">
    <source>
        <dbReference type="ARBA" id="ARBA00022448"/>
    </source>
</evidence>
<dbReference type="PANTHER" id="PTHR38762">
    <property type="entry name" value="CRYPTIC OUTER MEMBRANE PORIN BGLH-RELATED"/>
    <property type="match status" value="1"/>
</dbReference>
<feature type="chain" id="PRO_5004568050" evidence="10">
    <location>
        <begin position="27"/>
        <end position="414"/>
    </location>
</feature>
<dbReference type="GO" id="GO:0006811">
    <property type="term" value="P:monoatomic ion transport"/>
    <property type="evidence" value="ECO:0007669"/>
    <property type="project" value="UniProtKB-KW"/>
</dbReference>
<dbReference type="EMBL" id="ANAH02000011">
    <property type="protein sequence ID" value="EPX60919.1"/>
    <property type="molecule type" value="Genomic_DNA"/>
</dbReference>
<dbReference type="GO" id="GO:0015144">
    <property type="term" value="F:carbohydrate transmembrane transporter activity"/>
    <property type="evidence" value="ECO:0007669"/>
    <property type="project" value="TreeGrafter"/>
</dbReference>